<dbReference type="PANTHER" id="PTHR41878">
    <property type="entry name" value="LEXA REPRESSOR-RELATED"/>
    <property type="match status" value="1"/>
</dbReference>
<dbReference type="PANTHER" id="PTHR41878:SF1">
    <property type="entry name" value="TNPR PROTEIN"/>
    <property type="match status" value="1"/>
</dbReference>
<accession>A0A1H2FRK2</accession>
<protein>
    <submittedName>
        <fullName evidence="2">PRiA4b ORF-3-like protein</fullName>
    </submittedName>
</protein>
<evidence type="ECO:0000313" key="2">
    <source>
        <dbReference type="EMBL" id="SDU09981.1"/>
    </source>
</evidence>
<evidence type="ECO:0000313" key="3">
    <source>
        <dbReference type="Proteomes" id="UP000199608"/>
    </source>
</evidence>
<evidence type="ECO:0000259" key="1">
    <source>
        <dbReference type="Pfam" id="PF07929"/>
    </source>
</evidence>
<feature type="domain" description="Plasmid pRiA4b Orf3-like" evidence="1">
    <location>
        <begin position="3"/>
        <end position="143"/>
    </location>
</feature>
<reference evidence="3" key="1">
    <citation type="submission" date="2016-10" db="EMBL/GenBank/DDBJ databases">
        <authorList>
            <person name="Varghese N."/>
            <person name="Submissions S."/>
        </authorList>
    </citation>
    <scope>NUCLEOTIDE SEQUENCE [LARGE SCALE GENOMIC DNA]</scope>
    <source>
        <strain evidence="3">DSM 3384</strain>
    </source>
</reference>
<name>A0A1H2FRK2_9BACT</name>
<dbReference type="InterPro" id="IPR012912">
    <property type="entry name" value="Plasmid_pRiA4b_Orf3-like"/>
</dbReference>
<dbReference type="Proteomes" id="UP000199608">
    <property type="component" value="Unassembled WGS sequence"/>
</dbReference>
<proteinExistence type="predicted"/>
<keyword evidence="3" id="KW-1185">Reference proteome</keyword>
<dbReference type="InterPro" id="IPR024047">
    <property type="entry name" value="MM3350-like_sf"/>
</dbReference>
<dbReference type="SUPFAM" id="SSF159941">
    <property type="entry name" value="MM3350-like"/>
    <property type="match status" value="1"/>
</dbReference>
<gene>
    <name evidence="2" type="ORF">SAMN04487931_104303</name>
</gene>
<sequence>MKTYQFRVSIIGIPKLYRLIEASENCTFDDLHNVIFQSFDRYDEHLYSFFITRKDTKSMRNIYDAPQITHPVSAEEMMGYGERKESTAKMQICDVGLNEKDVFHYLFDFGDEWWHRIKVQNIKETKAKKKYIKLIKSVGESPPQYPDYDDEEYE</sequence>
<organism evidence="2 3">
    <name type="scientific">Desulfobacula phenolica</name>
    <dbReference type="NCBI Taxonomy" id="90732"/>
    <lineage>
        <taxon>Bacteria</taxon>
        <taxon>Pseudomonadati</taxon>
        <taxon>Thermodesulfobacteriota</taxon>
        <taxon>Desulfobacteria</taxon>
        <taxon>Desulfobacterales</taxon>
        <taxon>Desulfobacteraceae</taxon>
        <taxon>Desulfobacula</taxon>
    </lineage>
</organism>
<dbReference type="Gene3D" id="3.10.290.30">
    <property type="entry name" value="MM3350-like"/>
    <property type="match status" value="1"/>
</dbReference>
<dbReference type="EMBL" id="FNLL01000004">
    <property type="protein sequence ID" value="SDU09981.1"/>
    <property type="molecule type" value="Genomic_DNA"/>
</dbReference>
<dbReference type="RefSeq" id="WP_014956246.1">
    <property type="nucleotide sequence ID" value="NZ_FNLL01000004.1"/>
</dbReference>
<dbReference type="Pfam" id="PF07929">
    <property type="entry name" value="PRiA4_ORF3"/>
    <property type="match status" value="1"/>
</dbReference>
<dbReference type="AlphaFoldDB" id="A0A1H2FRK2"/>